<feature type="domain" description="FAD dependent oxidoreductase" evidence="2">
    <location>
        <begin position="7"/>
        <end position="75"/>
    </location>
</feature>
<reference evidence="4" key="1">
    <citation type="submission" date="2016-03" db="EMBL/GenBank/DDBJ databases">
        <title>Complete genome sequence of the type strain Actinoalloteichus hymeniacidonis DSM 45092.</title>
        <authorList>
            <person name="Schaffert L."/>
            <person name="Albersmeier A."/>
            <person name="Winkler A."/>
            <person name="Kalinowski J."/>
            <person name="Zotchev S."/>
            <person name="Ruckert C."/>
        </authorList>
    </citation>
    <scope>NUCLEOTIDE SEQUENCE [LARGE SCALE GENOMIC DNA]</scope>
    <source>
        <strain evidence="4">HPA177(T) (DSM 45092(T))</strain>
    </source>
</reference>
<dbReference type="Pfam" id="PF01266">
    <property type="entry name" value="DAO"/>
    <property type="match status" value="1"/>
</dbReference>
<dbReference type="PRINTS" id="PR00420">
    <property type="entry name" value="RNGMNOXGNASE"/>
</dbReference>
<dbReference type="Gene3D" id="3.50.50.60">
    <property type="entry name" value="FAD/NAD(P)-binding domain"/>
    <property type="match status" value="1"/>
</dbReference>
<name>A0AAC9HPB3_9PSEU</name>
<dbReference type="AlphaFoldDB" id="A0AAC9HPB3"/>
<feature type="region of interest" description="Disordered" evidence="1">
    <location>
        <begin position="34"/>
        <end position="58"/>
    </location>
</feature>
<dbReference type="InterPro" id="IPR006076">
    <property type="entry name" value="FAD-dep_OxRdtase"/>
</dbReference>
<evidence type="ECO:0000259" key="2">
    <source>
        <dbReference type="Pfam" id="PF01266"/>
    </source>
</evidence>
<gene>
    <name evidence="3" type="ORF">TL08_10570</name>
</gene>
<evidence type="ECO:0000313" key="4">
    <source>
        <dbReference type="Proteomes" id="UP000095210"/>
    </source>
</evidence>
<keyword evidence="4" id="KW-1185">Reference proteome</keyword>
<dbReference type="KEGG" id="ahm:TL08_10570"/>
<dbReference type="Proteomes" id="UP000095210">
    <property type="component" value="Chromosome"/>
</dbReference>
<dbReference type="EMBL" id="CP014859">
    <property type="protein sequence ID" value="AOS62928.1"/>
    <property type="molecule type" value="Genomic_DNA"/>
</dbReference>
<dbReference type="SUPFAM" id="SSF51905">
    <property type="entry name" value="FAD/NAD(P)-binding domain"/>
    <property type="match status" value="1"/>
</dbReference>
<dbReference type="RefSeq" id="WP_084642856.1">
    <property type="nucleotide sequence ID" value="NZ_CP014859.1"/>
</dbReference>
<organism evidence="3 4">
    <name type="scientific">Actinoalloteichus hymeniacidonis</name>
    <dbReference type="NCBI Taxonomy" id="340345"/>
    <lineage>
        <taxon>Bacteria</taxon>
        <taxon>Bacillati</taxon>
        <taxon>Actinomycetota</taxon>
        <taxon>Actinomycetes</taxon>
        <taxon>Pseudonocardiales</taxon>
        <taxon>Pseudonocardiaceae</taxon>
        <taxon>Actinoalloteichus</taxon>
    </lineage>
</organism>
<dbReference type="InterPro" id="IPR036188">
    <property type="entry name" value="FAD/NAD-bd_sf"/>
</dbReference>
<accession>A0AAC9HPB3</accession>
<proteinExistence type="predicted"/>
<evidence type="ECO:0000256" key="1">
    <source>
        <dbReference type="SAM" id="MobiDB-lite"/>
    </source>
</evidence>
<sequence length="443" mass="47906">MAFVRRALVLGGGIAGLTAARVLAEHADEVIVVDRDDPADNSGPRRGTPTAPHSHPIPELARRQLDHWMPGLIEELVADGAQPVDSGSHWHVDGVRRAPVVGEPLVSLTLPFLHRRMREHVAGLGAVRFQRGKATGLTHRGTRVDGALVAEPGHRGPGERIGADLVVDGMGRSSRLGDWLERADYPPPPMRRLGGDLGYATRLYRRSPGQTVDGMDSVYSLRTGRSGPAGGLVLLPVEGDRWSATVIGYGDNRPTRDIEDFEARCRIEPVGELGTLIQEGEPVSDVAAARHRDSRRRDYHRIRRLPGGLIALGDAVASLNPMHGQGLILAALQASALHSWLRGPAVLSEPADAYFERSRVVVDAAWASAAAQDSRPSQPEGKGPFGLQLSRVFTDLLAKATITDAGVHRRYLDVAAMRSHPRELARPRFLLSTMRAALRSTSS</sequence>
<protein>
    <submittedName>
        <fullName evidence="3">FAD dependent oxidoreductase</fullName>
    </submittedName>
</protein>
<evidence type="ECO:0000313" key="3">
    <source>
        <dbReference type="EMBL" id="AOS62928.1"/>
    </source>
</evidence>